<gene>
    <name evidence="1" type="ORF">ACFFGN_02750</name>
</gene>
<keyword evidence="2" id="KW-1185">Reference proteome</keyword>
<evidence type="ECO:0008006" key="3">
    <source>
        <dbReference type="Google" id="ProtNLM"/>
    </source>
</evidence>
<sequence>MVTRPRAEYRYWACDLTTGRKLIQVPAKPQGPLQERLSMVSSMQFTVDLAEYENLGIDPRAIDFFGCTLPYRSMLICERQYDGVDGSDIPWHGIITFVDGGSDSDATISAATGGAYLDVRHVSTRTYTGQVGETDAQILTDLVGTDAGVEGVNFILDVEGTALRDQRYQESNRTTVLQAVNGLAKLEGGPEWTVRASWRDENRQHVDLTFYARPRIGTTAINTVFDYPGAVRSYRDTLDFTAGHGANHIIGVGSSGVASPPARDTAAITTGGYPRVEHIAQQDGADNVVEVTGLARAELARMRRGERILSLQIDATAAPQVYRDWWPGDDVRFTVYDADSEGRPAPSYRHPNGHTETIRVIGFDLDIASDVLVPVLWSPYAEVS</sequence>
<accession>A0ABV6QE99</accession>
<dbReference type="RefSeq" id="WP_380043640.1">
    <property type="nucleotide sequence ID" value="NZ_JBHLTC010000001.1"/>
</dbReference>
<evidence type="ECO:0000313" key="2">
    <source>
        <dbReference type="Proteomes" id="UP001589890"/>
    </source>
</evidence>
<proteinExistence type="predicted"/>
<protein>
    <recommendedName>
        <fullName evidence="3">Minor tail protein</fullName>
    </recommendedName>
</protein>
<name>A0ABV6QE99_9ACTN</name>
<evidence type="ECO:0000313" key="1">
    <source>
        <dbReference type="EMBL" id="MFC0622962.1"/>
    </source>
</evidence>
<comment type="caution">
    <text evidence="1">The sequence shown here is derived from an EMBL/GenBank/DDBJ whole genome shotgun (WGS) entry which is preliminary data.</text>
</comment>
<dbReference type="EMBL" id="JBHLTC010000001">
    <property type="protein sequence ID" value="MFC0622962.1"/>
    <property type="molecule type" value="Genomic_DNA"/>
</dbReference>
<reference evidence="1 2" key="1">
    <citation type="submission" date="2024-09" db="EMBL/GenBank/DDBJ databases">
        <authorList>
            <person name="Sun Q."/>
            <person name="Mori K."/>
        </authorList>
    </citation>
    <scope>NUCLEOTIDE SEQUENCE [LARGE SCALE GENOMIC DNA]</scope>
    <source>
        <strain evidence="1 2">CGMCC 1.15906</strain>
    </source>
</reference>
<organism evidence="1 2">
    <name type="scientific">Kribbella deserti</name>
    <dbReference type="NCBI Taxonomy" id="1926257"/>
    <lineage>
        <taxon>Bacteria</taxon>
        <taxon>Bacillati</taxon>
        <taxon>Actinomycetota</taxon>
        <taxon>Actinomycetes</taxon>
        <taxon>Propionibacteriales</taxon>
        <taxon>Kribbellaceae</taxon>
        <taxon>Kribbella</taxon>
    </lineage>
</organism>
<dbReference type="Proteomes" id="UP001589890">
    <property type="component" value="Unassembled WGS sequence"/>
</dbReference>